<dbReference type="EMBL" id="JBJHZX010000001">
    <property type="protein sequence ID" value="MFL0193982.1"/>
    <property type="molecule type" value="Genomic_DNA"/>
</dbReference>
<dbReference type="GO" id="GO:0003810">
    <property type="term" value="F:protein-glutamine gamma-glutamyltransferase activity"/>
    <property type="evidence" value="ECO:0007669"/>
    <property type="project" value="UniProtKB-EC"/>
</dbReference>
<evidence type="ECO:0000256" key="2">
    <source>
        <dbReference type="ARBA" id="ARBA00022969"/>
    </source>
</evidence>
<protein>
    <submittedName>
        <fullName evidence="3">Protein-glutamine gamma-glutamyltransferase</fullName>
        <ecNumber evidence="3">2.3.2.13</ecNumber>
    </submittedName>
</protein>
<keyword evidence="4" id="KW-1185">Reference proteome</keyword>
<keyword evidence="3" id="KW-0012">Acyltransferase</keyword>
<organism evidence="3 4">
    <name type="scientific">Candidatus Clostridium eludens</name>
    <dbReference type="NCBI Taxonomy" id="3381663"/>
    <lineage>
        <taxon>Bacteria</taxon>
        <taxon>Bacillati</taxon>
        <taxon>Bacillota</taxon>
        <taxon>Clostridia</taxon>
        <taxon>Eubacteriales</taxon>
        <taxon>Clostridiaceae</taxon>
        <taxon>Clostridium</taxon>
    </lineage>
</organism>
<keyword evidence="2" id="KW-0749">Sporulation</keyword>
<dbReference type="HAMAP" id="MF_00727">
    <property type="entry name" value="Tgl"/>
    <property type="match status" value="1"/>
</dbReference>
<dbReference type="InterPro" id="IPR020916">
    <property type="entry name" value="Gln_gamma-glutamylTfrase_bac"/>
</dbReference>
<dbReference type="Proteomes" id="UP001623660">
    <property type="component" value="Unassembled WGS sequence"/>
</dbReference>
<evidence type="ECO:0000313" key="3">
    <source>
        <dbReference type="EMBL" id="MFL0193982.1"/>
    </source>
</evidence>
<keyword evidence="1 3" id="KW-0808">Transferase</keyword>
<dbReference type="Pfam" id="PF20085">
    <property type="entry name" value="TGL"/>
    <property type="match status" value="1"/>
</dbReference>
<accession>A0ABW8SE61</accession>
<evidence type="ECO:0000256" key="1">
    <source>
        <dbReference type="ARBA" id="ARBA00022679"/>
    </source>
</evidence>
<reference evidence="3 4" key="1">
    <citation type="submission" date="2024-11" db="EMBL/GenBank/DDBJ databases">
        <authorList>
            <person name="Heng Y.C."/>
            <person name="Lim A.C.H."/>
            <person name="Lee J.K.Y."/>
            <person name="Kittelmann S."/>
        </authorList>
    </citation>
    <scope>NUCLEOTIDE SEQUENCE [LARGE SCALE GENOMIC DNA]</scope>
    <source>
        <strain evidence="3 4">WILCCON 0269</strain>
    </source>
</reference>
<name>A0ABW8SE61_9CLOT</name>
<dbReference type="EC" id="2.3.2.13" evidence="3"/>
<comment type="caution">
    <text evidence="3">The sequence shown here is derived from an EMBL/GenBank/DDBJ whole genome shotgun (WGS) entry which is preliminary data.</text>
</comment>
<sequence>MIRISYNSFDVNTIINQYKNNSIERSIINKLSSSSQVYDYNSLDELKFELNLRKNIVNASIKLNMSDFHFRTFRKSMCNTDYWERTKQGGFLLKDGIKSSAAINDIYKNSDEYGTECATAVVIIYYKACLDSLGEKIFDHTFQKIYLINWHYIDKNLSLNVIDNIKDYLPGDCRYFQNPQVNPLTPEWQGENVIVLGDGKYYGHGVGIRTESELITALNRRRIIGATQSAYLLDSVTRPDFKQLAYIYSNASSRLTKENLIL</sequence>
<evidence type="ECO:0000313" key="4">
    <source>
        <dbReference type="Proteomes" id="UP001623660"/>
    </source>
</evidence>
<proteinExistence type="inferred from homology"/>
<gene>
    <name evidence="3" type="ORF">ACJDU8_00025</name>
</gene>
<dbReference type="RefSeq" id="WP_406790107.1">
    <property type="nucleotide sequence ID" value="NZ_JBJHZX010000001.1"/>
</dbReference>
<dbReference type="NCBIfam" id="NF002869">
    <property type="entry name" value="PRK03187.1"/>
    <property type="match status" value="1"/>
</dbReference>